<dbReference type="InterPro" id="IPR050351">
    <property type="entry name" value="BphY/WalK/GraS-like"/>
</dbReference>
<dbReference type="Pfam" id="PF02518">
    <property type="entry name" value="HATPase_c"/>
    <property type="match status" value="1"/>
</dbReference>
<dbReference type="InterPro" id="IPR036097">
    <property type="entry name" value="HisK_dim/P_sf"/>
</dbReference>
<dbReference type="EMBL" id="JAEHFV010000001">
    <property type="protein sequence ID" value="MBK0368384.1"/>
    <property type="molecule type" value="Genomic_DNA"/>
</dbReference>
<dbReference type="Gene3D" id="1.10.287.130">
    <property type="match status" value="1"/>
</dbReference>
<dbReference type="Proteomes" id="UP000609172">
    <property type="component" value="Unassembled WGS sequence"/>
</dbReference>
<dbReference type="PANTHER" id="PTHR42878:SF14">
    <property type="entry name" value="OSMOLARITY TWO-COMPONENT SYSTEM PROTEIN SSK1"/>
    <property type="match status" value="1"/>
</dbReference>
<dbReference type="GO" id="GO:0000155">
    <property type="term" value="F:phosphorelay sensor kinase activity"/>
    <property type="evidence" value="ECO:0007669"/>
    <property type="project" value="InterPro"/>
</dbReference>
<evidence type="ECO:0000256" key="3">
    <source>
        <dbReference type="ARBA" id="ARBA00022679"/>
    </source>
</evidence>
<evidence type="ECO:0000313" key="6">
    <source>
        <dbReference type="EMBL" id="MBK0368384.1"/>
    </source>
</evidence>
<proteinExistence type="predicted"/>
<dbReference type="GO" id="GO:0000156">
    <property type="term" value="F:phosphorelay response regulator activity"/>
    <property type="evidence" value="ECO:0007669"/>
    <property type="project" value="TreeGrafter"/>
</dbReference>
<protein>
    <recommendedName>
        <fullName evidence="2">histidine kinase</fullName>
        <ecNumber evidence="2">2.7.13.3</ecNumber>
    </recommendedName>
</protein>
<reference evidence="6" key="1">
    <citation type="submission" date="2020-12" db="EMBL/GenBank/DDBJ databases">
        <title>Bacterial novel species Flavobacterium sp. SE-1-e isolated from soil.</title>
        <authorList>
            <person name="Jung H.-Y."/>
        </authorList>
    </citation>
    <scope>NUCLEOTIDE SEQUENCE</scope>
    <source>
        <strain evidence="6">SE-1-e</strain>
    </source>
</reference>
<evidence type="ECO:0000256" key="1">
    <source>
        <dbReference type="ARBA" id="ARBA00000085"/>
    </source>
</evidence>
<comment type="catalytic activity">
    <reaction evidence="1">
        <text>ATP + protein L-histidine = ADP + protein N-phospho-L-histidine.</text>
        <dbReference type="EC" id="2.7.13.3"/>
    </reaction>
</comment>
<keyword evidence="3" id="KW-0808">Transferase</keyword>
<dbReference type="SUPFAM" id="SSF55874">
    <property type="entry name" value="ATPase domain of HSP90 chaperone/DNA topoisomerase II/histidine kinase"/>
    <property type="match status" value="1"/>
</dbReference>
<evidence type="ECO:0000256" key="4">
    <source>
        <dbReference type="ARBA" id="ARBA00022777"/>
    </source>
</evidence>
<dbReference type="Gene3D" id="3.30.565.10">
    <property type="entry name" value="Histidine kinase-like ATPase, C-terminal domain"/>
    <property type="match status" value="1"/>
</dbReference>
<organism evidence="6 7">
    <name type="scientific">Flavobacterium agrisoli</name>
    <dbReference type="NCBI Taxonomy" id="2793066"/>
    <lineage>
        <taxon>Bacteria</taxon>
        <taxon>Pseudomonadati</taxon>
        <taxon>Bacteroidota</taxon>
        <taxon>Flavobacteriia</taxon>
        <taxon>Flavobacteriales</taxon>
        <taxon>Flavobacteriaceae</taxon>
        <taxon>Flavobacterium</taxon>
    </lineage>
</organism>
<dbReference type="PROSITE" id="PS50109">
    <property type="entry name" value="HIS_KIN"/>
    <property type="match status" value="1"/>
</dbReference>
<evidence type="ECO:0000259" key="5">
    <source>
        <dbReference type="PROSITE" id="PS50109"/>
    </source>
</evidence>
<dbReference type="PANTHER" id="PTHR42878">
    <property type="entry name" value="TWO-COMPONENT HISTIDINE KINASE"/>
    <property type="match status" value="1"/>
</dbReference>
<keyword evidence="4 6" id="KW-0418">Kinase</keyword>
<evidence type="ECO:0000313" key="7">
    <source>
        <dbReference type="Proteomes" id="UP000609172"/>
    </source>
</evidence>
<evidence type="ECO:0000256" key="2">
    <source>
        <dbReference type="ARBA" id="ARBA00012438"/>
    </source>
</evidence>
<dbReference type="GO" id="GO:0007234">
    <property type="term" value="P:osmosensory signaling via phosphorelay pathway"/>
    <property type="evidence" value="ECO:0007669"/>
    <property type="project" value="TreeGrafter"/>
</dbReference>
<dbReference type="RefSeq" id="WP_200104316.1">
    <property type="nucleotide sequence ID" value="NZ_JAEHFV010000001.1"/>
</dbReference>
<sequence length="309" mass="36122">MNFTFEEYNDGYTIYAGGIQINQRNKFEKALLESKKIAQKAVEENVELIAIRNTLLETQHQLELQLRKLSRKESFQRELSKVLSHDLQEPLRKINLFSSRLLENEDLNHETDLGRGLLKISRFVEQVRHLLEKLEQYNGLEGKALEHVPVNIEEAVLKAKMDCGLSSEKVNIVFENHLEPDKKFLSDNRLVLILFRELLVHAFSYHKNDDYTSKIKISVDTITENVFTELKDAYKYEECLRIVFEDNSNQKYIPSTSIFDLFWKLDAEDTELRFGLAYCKRIVQLLDGNITTATNKKQSLKFIITLPFK</sequence>
<feature type="domain" description="Histidine kinase" evidence="5">
    <location>
        <begin position="82"/>
        <end position="309"/>
    </location>
</feature>
<dbReference type="InterPro" id="IPR003594">
    <property type="entry name" value="HATPase_dom"/>
</dbReference>
<accession>A0A934UI96</accession>
<dbReference type="SUPFAM" id="SSF47384">
    <property type="entry name" value="Homodimeric domain of signal transducing histidine kinase"/>
    <property type="match status" value="1"/>
</dbReference>
<dbReference type="GO" id="GO:0030295">
    <property type="term" value="F:protein kinase activator activity"/>
    <property type="evidence" value="ECO:0007669"/>
    <property type="project" value="TreeGrafter"/>
</dbReference>
<dbReference type="EC" id="2.7.13.3" evidence="2"/>
<dbReference type="AlphaFoldDB" id="A0A934UI96"/>
<name>A0A934UI96_9FLAO</name>
<comment type="caution">
    <text evidence="6">The sequence shown here is derived from an EMBL/GenBank/DDBJ whole genome shotgun (WGS) entry which is preliminary data.</text>
</comment>
<gene>
    <name evidence="6" type="ORF">I5M07_00940</name>
</gene>
<dbReference type="InterPro" id="IPR036890">
    <property type="entry name" value="HATPase_C_sf"/>
</dbReference>
<keyword evidence="7" id="KW-1185">Reference proteome</keyword>
<dbReference type="InterPro" id="IPR005467">
    <property type="entry name" value="His_kinase_dom"/>
</dbReference>